<dbReference type="KEGG" id="pco:PHACADRAFT_253967"/>
<gene>
    <name evidence="8" type="ORF">PHACADRAFT_253967</name>
</gene>
<keyword evidence="9" id="KW-1185">Reference proteome</keyword>
<dbReference type="EMBL" id="JH930471">
    <property type="protein sequence ID" value="EKM56697.1"/>
    <property type="molecule type" value="Genomic_DNA"/>
</dbReference>
<organism evidence="8 9">
    <name type="scientific">Phanerochaete carnosa (strain HHB-10118-sp)</name>
    <name type="common">White-rot fungus</name>
    <name type="synonym">Peniophora carnosa</name>
    <dbReference type="NCBI Taxonomy" id="650164"/>
    <lineage>
        <taxon>Eukaryota</taxon>
        <taxon>Fungi</taxon>
        <taxon>Dikarya</taxon>
        <taxon>Basidiomycota</taxon>
        <taxon>Agaricomycotina</taxon>
        <taxon>Agaricomycetes</taxon>
        <taxon>Polyporales</taxon>
        <taxon>Phanerochaetaceae</taxon>
        <taxon>Phanerochaete</taxon>
    </lineage>
</organism>
<dbReference type="InterPro" id="IPR021115">
    <property type="entry name" value="Pyridoxal-P_BS"/>
</dbReference>
<reference evidence="8 9" key="1">
    <citation type="journal article" date="2012" name="BMC Genomics">
        <title>Comparative genomics of the white-rot fungi, Phanerochaete carnosa and P. chrysosporium, to elucidate the genetic basis of the distinct wood types they colonize.</title>
        <authorList>
            <person name="Suzuki H."/>
            <person name="MacDonald J."/>
            <person name="Syed K."/>
            <person name="Salamov A."/>
            <person name="Hori C."/>
            <person name="Aerts A."/>
            <person name="Henrissat B."/>
            <person name="Wiebenga A."/>
            <person name="vanKuyk P.A."/>
            <person name="Barry K."/>
            <person name="Lindquist E."/>
            <person name="LaButti K."/>
            <person name="Lapidus A."/>
            <person name="Lucas S."/>
            <person name="Coutinho P."/>
            <person name="Gong Y."/>
            <person name="Samejima M."/>
            <person name="Mahadevan R."/>
            <person name="Abou-Zaid M."/>
            <person name="de Vries R.P."/>
            <person name="Igarashi K."/>
            <person name="Yadav J.S."/>
            <person name="Grigoriev I.V."/>
            <person name="Master E.R."/>
        </authorList>
    </citation>
    <scope>NUCLEOTIDE SEQUENCE [LARGE SCALE GENOMIC DNA]</scope>
    <source>
        <strain evidence="8 9">HHB-10118-sp</strain>
    </source>
</reference>
<feature type="modified residue" description="N6-(pyridoxal phosphate)lysine" evidence="6">
    <location>
        <position position="212"/>
    </location>
</feature>
<evidence type="ECO:0008006" key="10">
    <source>
        <dbReference type="Google" id="ProtNLM"/>
    </source>
</evidence>
<dbReference type="SUPFAM" id="SSF53383">
    <property type="entry name" value="PLP-dependent transferases"/>
    <property type="match status" value="1"/>
</dbReference>
<dbReference type="Pfam" id="PF00282">
    <property type="entry name" value="Pyridoxal_deC"/>
    <property type="match status" value="1"/>
</dbReference>
<dbReference type="GeneID" id="18915933"/>
<dbReference type="RefSeq" id="XP_007394534.1">
    <property type="nucleotide sequence ID" value="XM_007394472.1"/>
</dbReference>
<evidence type="ECO:0000256" key="3">
    <source>
        <dbReference type="ARBA" id="ARBA00022793"/>
    </source>
</evidence>
<evidence type="ECO:0000256" key="5">
    <source>
        <dbReference type="ARBA" id="ARBA00023239"/>
    </source>
</evidence>
<dbReference type="AlphaFoldDB" id="K5X1P2"/>
<dbReference type="InterPro" id="IPR010977">
    <property type="entry name" value="Aromatic_deC"/>
</dbReference>
<evidence type="ECO:0000256" key="6">
    <source>
        <dbReference type="PIRSR" id="PIRSR602129-50"/>
    </source>
</evidence>
<dbReference type="HOGENOM" id="CLU_011856_3_1_1"/>
<evidence type="ECO:0000313" key="9">
    <source>
        <dbReference type="Proteomes" id="UP000008370"/>
    </source>
</evidence>
<dbReference type="GO" id="GO:0030170">
    <property type="term" value="F:pyridoxal phosphate binding"/>
    <property type="evidence" value="ECO:0007669"/>
    <property type="project" value="InterPro"/>
</dbReference>
<dbReference type="STRING" id="650164.K5X1P2"/>
<accession>K5X1P2</accession>
<dbReference type="GO" id="GO:0005737">
    <property type="term" value="C:cytoplasm"/>
    <property type="evidence" value="ECO:0007669"/>
    <property type="project" value="TreeGrafter"/>
</dbReference>
<dbReference type="Gene3D" id="3.40.640.10">
    <property type="entry name" value="Type I PLP-dependent aspartate aminotransferase-like (Major domain)"/>
    <property type="match status" value="1"/>
</dbReference>
<evidence type="ECO:0000256" key="4">
    <source>
        <dbReference type="ARBA" id="ARBA00022898"/>
    </source>
</evidence>
<comment type="cofactor">
    <cofactor evidence="1 6 7">
        <name>pyridoxal 5'-phosphate</name>
        <dbReference type="ChEBI" id="CHEBI:597326"/>
    </cofactor>
</comment>
<keyword evidence="3" id="KW-0210">Decarboxylase</keyword>
<dbReference type="PANTHER" id="PTHR11999">
    <property type="entry name" value="GROUP II PYRIDOXAL-5-PHOSPHATE DECARBOXYLASE"/>
    <property type="match status" value="1"/>
</dbReference>
<sequence length="412" mass="45990">MLGDLYATSISNPGFNWACGPACTELEAVVMDWAVRLFGLADHFLNSSEIGGGVIQTTASDSALVAIVAARSRYTTQRPSTKLEDLVIYTTTQTHSLGVKAGLVLGLKYRVLEVTAQDQFALRGETLRKALEEDRSRGKHPFVLVGTVGTTSSGAIDHLDEIGEVLKEYPSIWLHVDAAWAGVALACPEYREVAQLDNINQHADSFCTNFHKWGLVNFDASTLWVRNRKHLTDALDVTPEFLRTKQGDAGTVIDYRNWHLSLGRRFRSLKIWFVLRSYGVDGLRDYIRKGVELNQHFASLVRTSRDFSLVTEPSFALSVFRLSPALHLSLSSAQAEEALNELNRAYYSRLSSRPDIVLTQTVLNGTFCIRFAVGAARTTQMHVDRAWDVLREEAGVALKEWRVKDLQDKEKA</sequence>
<dbReference type="InterPro" id="IPR002129">
    <property type="entry name" value="PyrdxlP-dep_de-COase"/>
</dbReference>
<dbReference type="PROSITE" id="PS00392">
    <property type="entry name" value="DDC_GAD_HDC_YDC"/>
    <property type="match status" value="1"/>
</dbReference>
<dbReference type="GO" id="GO:0006520">
    <property type="term" value="P:amino acid metabolic process"/>
    <property type="evidence" value="ECO:0007669"/>
    <property type="project" value="InterPro"/>
</dbReference>
<evidence type="ECO:0000256" key="2">
    <source>
        <dbReference type="ARBA" id="ARBA00009533"/>
    </source>
</evidence>
<dbReference type="PANTHER" id="PTHR11999:SF70">
    <property type="entry name" value="MIP05841P"/>
    <property type="match status" value="1"/>
</dbReference>
<dbReference type="PRINTS" id="PR00800">
    <property type="entry name" value="YHDCRBOXLASE"/>
</dbReference>
<dbReference type="InterPro" id="IPR015421">
    <property type="entry name" value="PyrdxlP-dep_Trfase_major"/>
</dbReference>
<protein>
    <recommendedName>
        <fullName evidence="10">Aromatic-L-amino-acid decarboxylase</fullName>
    </recommendedName>
</protein>
<dbReference type="InterPro" id="IPR015424">
    <property type="entry name" value="PyrdxlP-dep_Trfase"/>
</dbReference>
<keyword evidence="4 6" id="KW-0663">Pyridoxal phosphate</keyword>
<dbReference type="Gene3D" id="3.90.1150.10">
    <property type="entry name" value="Aspartate Aminotransferase, domain 1"/>
    <property type="match status" value="1"/>
</dbReference>
<comment type="similarity">
    <text evidence="2 7">Belongs to the group II decarboxylase family.</text>
</comment>
<name>K5X1P2_PHACS</name>
<dbReference type="Proteomes" id="UP000008370">
    <property type="component" value="Unassembled WGS sequence"/>
</dbReference>
<dbReference type="InterPro" id="IPR015422">
    <property type="entry name" value="PyrdxlP-dep_Trfase_small"/>
</dbReference>
<dbReference type="GO" id="GO:0016831">
    <property type="term" value="F:carboxy-lyase activity"/>
    <property type="evidence" value="ECO:0007669"/>
    <property type="project" value="UniProtKB-KW"/>
</dbReference>
<keyword evidence="5 7" id="KW-0456">Lyase</keyword>
<proteinExistence type="inferred from homology"/>
<evidence type="ECO:0000313" key="8">
    <source>
        <dbReference type="EMBL" id="EKM56697.1"/>
    </source>
</evidence>
<dbReference type="OrthoDB" id="639767at2759"/>
<evidence type="ECO:0000256" key="7">
    <source>
        <dbReference type="RuleBase" id="RU000382"/>
    </source>
</evidence>
<dbReference type="InParanoid" id="K5X1P2"/>
<dbReference type="GO" id="GO:0019752">
    <property type="term" value="P:carboxylic acid metabolic process"/>
    <property type="evidence" value="ECO:0007669"/>
    <property type="project" value="InterPro"/>
</dbReference>
<evidence type="ECO:0000256" key="1">
    <source>
        <dbReference type="ARBA" id="ARBA00001933"/>
    </source>
</evidence>